<reference evidence="2" key="2">
    <citation type="submission" date="2010-07" db="EMBL/GenBank/DDBJ databases">
        <authorList>
            <consortium name="The Broad Institute Genome Sequencing Platform"/>
            <consortium name="Broad Institute Genome Sequencing Center for Infectious Disease"/>
            <person name="Ma L.-J."/>
            <person name="Dead R."/>
            <person name="Young S."/>
            <person name="Zeng Q."/>
            <person name="Koehrsen M."/>
            <person name="Alvarado L."/>
            <person name="Berlin A."/>
            <person name="Chapman S.B."/>
            <person name="Chen Z."/>
            <person name="Freedman E."/>
            <person name="Gellesch M."/>
            <person name="Goldberg J."/>
            <person name="Griggs A."/>
            <person name="Gujja S."/>
            <person name="Heilman E.R."/>
            <person name="Heiman D."/>
            <person name="Hepburn T."/>
            <person name="Howarth C."/>
            <person name="Jen D."/>
            <person name="Larson L."/>
            <person name="Mehta T."/>
            <person name="Neiman D."/>
            <person name="Pearson M."/>
            <person name="Roberts A."/>
            <person name="Saif S."/>
            <person name="Shea T."/>
            <person name="Shenoy N."/>
            <person name="Sisk P."/>
            <person name="Stolte C."/>
            <person name="Sykes S."/>
            <person name="Walk T."/>
            <person name="White J."/>
            <person name="Yandava C."/>
            <person name="Haas B."/>
            <person name="Nusbaum C."/>
            <person name="Birren B."/>
        </authorList>
    </citation>
    <scope>NUCLEOTIDE SEQUENCE</scope>
    <source>
        <strain evidence="2">R3-111a-1</strain>
    </source>
</reference>
<name>J3P1T7_GAET3</name>
<dbReference type="Proteomes" id="UP000006039">
    <property type="component" value="Unassembled WGS sequence"/>
</dbReference>
<dbReference type="EMBL" id="GL385398">
    <property type="protein sequence ID" value="EJT73629.1"/>
    <property type="molecule type" value="Genomic_DNA"/>
</dbReference>
<feature type="region of interest" description="Disordered" evidence="1">
    <location>
        <begin position="1"/>
        <end position="21"/>
    </location>
</feature>
<organism evidence="2">
    <name type="scientific">Gaeumannomyces tritici (strain R3-111a-1)</name>
    <name type="common">Wheat and barley take-all root rot fungus</name>
    <name type="synonym">Gaeumannomyces graminis var. tritici</name>
    <dbReference type="NCBI Taxonomy" id="644352"/>
    <lineage>
        <taxon>Eukaryota</taxon>
        <taxon>Fungi</taxon>
        <taxon>Dikarya</taxon>
        <taxon>Ascomycota</taxon>
        <taxon>Pezizomycotina</taxon>
        <taxon>Sordariomycetes</taxon>
        <taxon>Sordariomycetidae</taxon>
        <taxon>Magnaporthales</taxon>
        <taxon>Magnaporthaceae</taxon>
        <taxon>Gaeumannomyces</taxon>
    </lineage>
</organism>
<gene>
    <name evidence="3" type="primary">20347943</name>
    <name evidence="2" type="ORF">GGTG_07485</name>
</gene>
<dbReference type="RefSeq" id="XP_009223573.1">
    <property type="nucleotide sequence ID" value="XM_009225309.1"/>
</dbReference>
<protein>
    <submittedName>
        <fullName evidence="2 3">Uncharacterized protein</fullName>
    </submittedName>
</protein>
<reference evidence="2" key="3">
    <citation type="submission" date="2010-09" db="EMBL/GenBank/DDBJ databases">
        <title>Annotation of Gaeumannomyces graminis var. tritici R3-111a-1.</title>
        <authorList>
            <consortium name="The Broad Institute Genome Sequencing Platform"/>
            <person name="Ma L.-J."/>
            <person name="Dead R."/>
            <person name="Young S.K."/>
            <person name="Zeng Q."/>
            <person name="Gargeya S."/>
            <person name="Fitzgerald M."/>
            <person name="Haas B."/>
            <person name="Abouelleil A."/>
            <person name="Alvarado L."/>
            <person name="Arachchi H.M."/>
            <person name="Berlin A."/>
            <person name="Brown A."/>
            <person name="Chapman S.B."/>
            <person name="Chen Z."/>
            <person name="Dunbar C."/>
            <person name="Freedman E."/>
            <person name="Gearin G."/>
            <person name="Gellesch M."/>
            <person name="Goldberg J."/>
            <person name="Griggs A."/>
            <person name="Gujja S."/>
            <person name="Heiman D."/>
            <person name="Howarth C."/>
            <person name="Larson L."/>
            <person name="Lui A."/>
            <person name="MacDonald P.J.P."/>
            <person name="Mehta T."/>
            <person name="Montmayeur A."/>
            <person name="Murphy C."/>
            <person name="Neiman D."/>
            <person name="Pearson M."/>
            <person name="Priest M."/>
            <person name="Roberts A."/>
            <person name="Saif S."/>
            <person name="Shea T."/>
            <person name="Shenoy N."/>
            <person name="Sisk P."/>
            <person name="Stolte C."/>
            <person name="Sykes S."/>
            <person name="Yandava C."/>
            <person name="Wortman J."/>
            <person name="Nusbaum C."/>
            <person name="Birren B."/>
        </authorList>
    </citation>
    <scope>NUCLEOTIDE SEQUENCE</scope>
    <source>
        <strain evidence="2">R3-111a-1</strain>
    </source>
</reference>
<dbReference type="GeneID" id="20347943"/>
<dbReference type="AlphaFoldDB" id="J3P1T7"/>
<sequence>MLPKRWGNSFEPSSPSDSALSLQRSEGSLDVFFCISLLQHLGIKMQKKVRKTD</sequence>
<keyword evidence="4" id="KW-1185">Reference proteome</keyword>
<evidence type="ECO:0000256" key="1">
    <source>
        <dbReference type="SAM" id="MobiDB-lite"/>
    </source>
</evidence>
<evidence type="ECO:0000313" key="2">
    <source>
        <dbReference type="EMBL" id="EJT73629.1"/>
    </source>
</evidence>
<reference evidence="3" key="4">
    <citation type="journal article" date="2015" name="G3 (Bethesda)">
        <title>Genome sequences of three phytopathogenic species of the Magnaporthaceae family of fungi.</title>
        <authorList>
            <person name="Okagaki L.H."/>
            <person name="Nunes C.C."/>
            <person name="Sailsbery J."/>
            <person name="Clay B."/>
            <person name="Brown D."/>
            <person name="John T."/>
            <person name="Oh Y."/>
            <person name="Young N."/>
            <person name="Fitzgerald M."/>
            <person name="Haas B.J."/>
            <person name="Zeng Q."/>
            <person name="Young S."/>
            <person name="Adiconis X."/>
            <person name="Fan L."/>
            <person name="Levin J.Z."/>
            <person name="Mitchell T.K."/>
            <person name="Okubara P.A."/>
            <person name="Farman M.L."/>
            <person name="Kohn L.M."/>
            <person name="Birren B."/>
            <person name="Ma L.-J."/>
            <person name="Dean R.A."/>
        </authorList>
    </citation>
    <scope>NUCLEOTIDE SEQUENCE</scope>
    <source>
        <strain evidence="3">R3-111a-1</strain>
    </source>
</reference>
<dbReference type="VEuPathDB" id="FungiDB:GGTG_07485"/>
<reference evidence="4" key="1">
    <citation type="submission" date="2010-07" db="EMBL/GenBank/DDBJ databases">
        <title>The genome sequence of Gaeumannomyces graminis var. tritici strain R3-111a-1.</title>
        <authorList>
            <consortium name="The Broad Institute Genome Sequencing Platform"/>
            <person name="Ma L.-J."/>
            <person name="Dead R."/>
            <person name="Young S."/>
            <person name="Zeng Q."/>
            <person name="Koehrsen M."/>
            <person name="Alvarado L."/>
            <person name="Berlin A."/>
            <person name="Chapman S.B."/>
            <person name="Chen Z."/>
            <person name="Freedman E."/>
            <person name="Gellesch M."/>
            <person name="Goldberg J."/>
            <person name="Griggs A."/>
            <person name="Gujja S."/>
            <person name="Heilman E.R."/>
            <person name="Heiman D."/>
            <person name="Hepburn T."/>
            <person name="Howarth C."/>
            <person name="Jen D."/>
            <person name="Larson L."/>
            <person name="Mehta T."/>
            <person name="Neiman D."/>
            <person name="Pearson M."/>
            <person name="Roberts A."/>
            <person name="Saif S."/>
            <person name="Shea T."/>
            <person name="Shenoy N."/>
            <person name="Sisk P."/>
            <person name="Stolte C."/>
            <person name="Sykes S."/>
            <person name="Walk T."/>
            <person name="White J."/>
            <person name="Yandava C."/>
            <person name="Haas B."/>
            <person name="Nusbaum C."/>
            <person name="Birren B."/>
        </authorList>
    </citation>
    <scope>NUCLEOTIDE SEQUENCE [LARGE SCALE GENOMIC DNA]</scope>
    <source>
        <strain evidence="4">R3-111a-1</strain>
    </source>
</reference>
<evidence type="ECO:0000313" key="4">
    <source>
        <dbReference type="Proteomes" id="UP000006039"/>
    </source>
</evidence>
<evidence type="ECO:0000313" key="3">
    <source>
        <dbReference type="EnsemblFungi" id="EJT73629"/>
    </source>
</evidence>
<dbReference type="HOGENOM" id="CLU_3068800_0_0_1"/>
<dbReference type="EnsemblFungi" id="EJT73629">
    <property type="protein sequence ID" value="EJT73629"/>
    <property type="gene ID" value="GGTG_07485"/>
</dbReference>
<accession>J3P1T7</accession>
<reference evidence="3" key="5">
    <citation type="submission" date="2018-04" db="UniProtKB">
        <authorList>
            <consortium name="EnsemblFungi"/>
        </authorList>
    </citation>
    <scope>IDENTIFICATION</scope>
    <source>
        <strain evidence="3">R3-111a-1</strain>
    </source>
</reference>
<proteinExistence type="predicted"/>
<feature type="compositionally biased region" description="Polar residues" evidence="1">
    <location>
        <begin position="10"/>
        <end position="21"/>
    </location>
</feature>